<keyword evidence="2" id="KW-0472">Membrane</keyword>
<protein>
    <submittedName>
        <fullName evidence="3">Uncharacterized protein</fullName>
    </submittedName>
</protein>
<evidence type="ECO:0000313" key="4">
    <source>
        <dbReference type="Proteomes" id="UP000243002"/>
    </source>
</evidence>
<dbReference type="EMBL" id="PXXO01000002">
    <property type="protein sequence ID" value="PSJ06925.1"/>
    <property type="molecule type" value="Genomic_DNA"/>
</dbReference>
<dbReference type="Proteomes" id="UP000243002">
    <property type="component" value="Unassembled WGS sequence"/>
</dbReference>
<reference evidence="3 4" key="1">
    <citation type="journal article" date="2018" name="Environ. Microbiol.">
        <title>Ecological and genomic features of two widespread freshwater picocyanobacteria.</title>
        <authorList>
            <person name="Cabello-Yeves P.J."/>
            <person name="Picazo A."/>
            <person name="Camacho A."/>
            <person name="Callieri C."/>
            <person name="Rosselli R."/>
            <person name="Roda-Garcia J.J."/>
            <person name="Coutinho F.H."/>
            <person name="Rodriguez-Valera F."/>
        </authorList>
    </citation>
    <scope>NUCLEOTIDE SEQUENCE [LARGE SCALE GENOMIC DNA]</scope>
    <source>
        <strain evidence="3 4">Tous</strain>
    </source>
</reference>
<keyword evidence="2" id="KW-1133">Transmembrane helix</keyword>
<evidence type="ECO:0000256" key="1">
    <source>
        <dbReference type="SAM" id="MobiDB-lite"/>
    </source>
</evidence>
<name>A0A2P7N0D0_9CYAN</name>
<dbReference type="AlphaFoldDB" id="A0A2P7N0D0"/>
<keyword evidence="2" id="KW-0812">Transmembrane</keyword>
<feature type="transmembrane region" description="Helical" evidence="2">
    <location>
        <begin position="29"/>
        <end position="50"/>
    </location>
</feature>
<gene>
    <name evidence="3" type="ORF">C7K55_02920</name>
</gene>
<keyword evidence="4" id="KW-1185">Reference proteome</keyword>
<feature type="region of interest" description="Disordered" evidence="1">
    <location>
        <begin position="85"/>
        <end position="115"/>
    </location>
</feature>
<proteinExistence type="predicted"/>
<evidence type="ECO:0000313" key="3">
    <source>
        <dbReference type="EMBL" id="PSJ06925.1"/>
    </source>
</evidence>
<organism evidence="3 4">
    <name type="scientific">Cyanobium usitatum str. Tous</name>
    <dbReference type="NCBI Taxonomy" id="2116684"/>
    <lineage>
        <taxon>Bacteria</taxon>
        <taxon>Bacillati</taxon>
        <taxon>Cyanobacteriota</taxon>
        <taxon>Cyanophyceae</taxon>
        <taxon>Synechococcales</taxon>
        <taxon>Prochlorococcaceae</taxon>
        <taxon>Cyanobium</taxon>
    </lineage>
</organism>
<sequence>MLKLRELVRRNREGDLSVPGFWPQALAAFFWPVLLALGLAVVACSLTLLIKTFFSSPTPTTFDFADSSASQPVVEHVAERLAPRSDLPLPQALGQPAARSVGSAPSSPEPPELAEPAPAVRLELDPLLALLSNDDPDGSISSARPHPEQGLLDLELVSTWAGLPLPRRQQQADLWLQRSRELGYERLRLVAPGSNLLAQAARVGSGMVLLEAETIPQA</sequence>
<evidence type="ECO:0000256" key="2">
    <source>
        <dbReference type="SAM" id="Phobius"/>
    </source>
</evidence>
<accession>A0A2P7N0D0</accession>
<comment type="caution">
    <text evidence="3">The sequence shown here is derived from an EMBL/GenBank/DDBJ whole genome shotgun (WGS) entry which is preliminary data.</text>
</comment>